<dbReference type="GO" id="GO:0003677">
    <property type="term" value="F:DNA binding"/>
    <property type="evidence" value="ECO:0007669"/>
    <property type="project" value="InterPro"/>
</dbReference>
<sequence>MSGSDEGEAGGRSPNTMTSAQCRAGRALIGWSVEDLAAKVGFDAALVRDFEGGLNDPPSGTIEALRSALTTGGVIFTDGGSAGVRLGRQGGDEGTRLGELNTENDR</sequence>
<dbReference type="Gene3D" id="1.10.260.40">
    <property type="entry name" value="lambda repressor-like DNA-binding domains"/>
    <property type="match status" value="1"/>
</dbReference>
<evidence type="ECO:0008006" key="4">
    <source>
        <dbReference type="Google" id="ProtNLM"/>
    </source>
</evidence>
<protein>
    <recommendedName>
        <fullName evidence="4">HTH cro/C1-type domain-containing protein</fullName>
    </recommendedName>
</protein>
<evidence type="ECO:0000256" key="1">
    <source>
        <dbReference type="SAM" id="MobiDB-lite"/>
    </source>
</evidence>
<name>A0A512IQG2_9HYPH</name>
<dbReference type="SUPFAM" id="SSF47413">
    <property type="entry name" value="lambda repressor-like DNA-binding domains"/>
    <property type="match status" value="1"/>
</dbReference>
<dbReference type="InterPro" id="IPR010982">
    <property type="entry name" value="Lambda_DNA-bd_dom_sf"/>
</dbReference>
<evidence type="ECO:0000313" key="2">
    <source>
        <dbReference type="EMBL" id="GEO99858.1"/>
    </source>
</evidence>
<comment type="caution">
    <text evidence="2">The sequence shown here is derived from an EMBL/GenBank/DDBJ whole genome shotgun (WGS) entry which is preliminary data.</text>
</comment>
<organism evidence="2 3">
    <name type="scientific">Methylobacterium haplocladii</name>
    <dbReference type="NCBI Taxonomy" id="1176176"/>
    <lineage>
        <taxon>Bacteria</taxon>
        <taxon>Pseudomonadati</taxon>
        <taxon>Pseudomonadota</taxon>
        <taxon>Alphaproteobacteria</taxon>
        <taxon>Hyphomicrobiales</taxon>
        <taxon>Methylobacteriaceae</taxon>
        <taxon>Methylobacterium</taxon>
    </lineage>
</organism>
<dbReference type="Proteomes" id="UP000321258">
    <property type="component" value="Unassembled WGS sequence"/>
</dbReference>
<gene>
    <name evidence="2" type="ORF">MHA02_22460</name>
</gene>
<reference evidence="2 3" key="1">
    <citation type="submission" date="2019-07" db="EMBL/GenBank/DDBJ databases">
        <title>Whole genome shotgun sequence of Methylobacterium haplocladii NBRC 107714.</title>
        <authorList>
            <person name="Hosoyama A."/>
            <person name="Uohara A."/>
            <person name="Ohji S."/>
            <person name="Ichikawa N."/>
        </authorList>
    </citation>
    <scope>NUCLEOTIDE SEQUENCE [LARGE SCALE GENOMIC DNA]</scope>
    <source>
        <strain evidence="2 3">NBRC 107714</strain>
    </source>
</reference>
<dbReference type="EMBL" id="BJZT01000024">
    <property type="protein sequence ID" value="GEO99858.1"/>
    <property type="molecule type" value="Genomic_DNA"/>
</dbReference>
<dbReference type="InterPro" id="IPR001387">
    <property type="entry name" value="Cro/C1-type_HTH"/>
</dbReference>
<feature type="region of interest" description="Disordered" evidence="1">
    <location>
        <begin position="80"/>
        <end position="106"/>
    </location>
</feature>
<keyword evidence="3" id="KW-1185">Reference proteome</keyword>
<accession>A0A512IQG2</accession>
<proteinExistence type="predicted"/>
<dbReference type="CDD" id="cd00093">
    <property type="entry name" value="HTH_XRE"/>
    <property type="match status" value="1"/>
</dbReference>
<evidence type="ECO:0000313" key="3">
    <source>
        <dbReference type="Proteomes" id="UP000321258"/>
    </source>
</evidence>
<dbReference type="RefSeq" id="WP_238180184.1">
    <property type="nucleotide sequence ID" value="NZ_BPQN01000009.1"/>
</dbReference>
<dbReference type="AlphaFoldDB" id="A0A512IQG2"/>